<proteinExistence type="predicted"/>
<organism evidence="1 2">
    <name type="scientific">Puccinia striiformis</name>
    <dbReference type="NCBI Taxonomy" id="27350"/>
    <lineage>
        <taxon>Eukaryota</taxon>
        <taxon>Fungi</taxon>
        <taxon>Dikarya</taxon>
        <taxon>Basidiomycota</taxon>
        <taxon>Pucciniomycotina</taxon>
        <taxon>Pucciniomycetes</taxon>
        <taxon>Pucciniales</taxon>
        <taxon>Pucciniaceae</taxon>
        <taxon>Puccinia</taxon>
    </lineage>
</organism>
<dbReference type="AlphaFoldDB" id="A0A2S4UPW4"/>
<dbReference type="PANTHER" id="PTHR33069">
    <property type="entry name" value="CHROMOSOME 7, WHOLE GENOME SHOTGUN SEQUENCE-RELATED"/>
    <property type="match status" value="1"/>
</dbReference>
<reference evidence="1 2" key="1">
    <citation type="submission" date="2017-12" db="EMBL/GenBank/DDBJ databases">
        <title>Gene loss provides genomic basis for host adaptation in cereal stripe rust fungi.</title>
        <authorList>
            <person name="Xia C."/>
        </authorList>
    </citation>
    <scope>NUCLEOTIDE SEQUENCE [LARGE SCALE GENOMIC DNA]</scope>
    <source>
        <strain evidence="1 2">93TX-2</strain>
    </source>
</reference>
<sequence length="258" mass="29578">MSDPHREEFKWFRAENFWHQLGDFLPNDITTVCSHSSKLIQKLKLSTDLDKFNSNASVVWTRENLLEGKSYFMTSIDRVIEWLIGSDFDIVQVGWSKEIPGLDQLLKTIQAMSDFTADSTKHNTLIHLATLVIPIIKLCRFFFNKLSVKAMNRNRLPMYTKMCSDDLRTIALLAGWYLMASLRITGFLQDDFLTLVDTCQSLIETVQSLQTVSNLPLCLSSLTFFLSSQIPKTSLFRIIIRLGLLPGKLCSLWPVIIF</sequence>
<dbReference type="VEuPathDB" id="FungiDB:PSTT_12073"/>
<evidence type="ECO:0000313" key="1">
    <source>
        <dbReference type="EMBL" id="POV99261.1"/>
    </source>
</evidence>
<reference evidence="2" key="2">
    <citation type="journal article" date="2018" name="BMC Genomics">
        <title>Genomic insights into host adaptation between the wheat stripe rust pathogen (Puccinia striiformis f. sp. tritici) and the barley stripe rust pathogen (Puccinia striiformis f. sp. hordei).</title>
        <authorList>
            <person name="Xia C."/>
            <person name="Wang M."/>
            <person name="Yin C."/>
            <person name="Cornejo O.E."/>
            <person name="Hulbert S.H."/>
            <person name="Chen X."/>
        </authorList>
    </citation>
    <scope>NUCLEOTIDE SEQUENCE [LARGE SCALE GENOMIC DNA]</scope>
    <source>
        <strain evidence="2">93TX-2</strain>
    </source>
</reference>
<gene>
    <name evidence="1" type="ORF">PSHT_13744</name>
</gene>
<dbReference type="VEuPathDB" id="FungiDB:PSHT_13744"/>
<reference evidence="2" key="3">
    <citation type="journal article" date="2018" name="Mol. Plant Microbe Interact.">
        <title>Genome sequence resources for the wheat stripe rust pathogen (Puccinia striiformis f. sp. tritici) and the barley stripe rust pathogen (Puccinia striiformis f. sp. hordei).</title>
        <authorList>
            <person name="Xia C."/>
            <person name="Wang M."/>
            <person name="Yin C."/>
            <person name="Cornejo O.E."/>
            <person name="Hulbert S.H."/>
            <person name="Chen X."/>
        </authorList>
    </citation>
    <scope>NUCLEOTIDE SEQUENCE [LARGE SCALE GENOMIC DNA]</scope>
    <source>
        <strain evidence="2">93TX-2</strain>
    </source>
</reference>
<accession>A0A2S4UPW4</accession>
<dbReference type="PANTHER" id="PTHR33069:SF3">
    <property type="entry name" value="DYNEIN HEAVY CHAIN TAIL DOMAIN-CONTAINING PROTEIN"/>
    <property type="match status" value="1"/>
</dbReference>
<name>A0A2S4UPW4_9BASI</name>
<dbReference type="Proteomes" id="UP000238274">
    <property type="component" value="Unassembled WGS sequence"/>
</dbReference>
<comment type="caution">
    <text evidence="1">The sequence shown here is derived from an EMBL/GenBank/DDBJ whole genome shotgun (WGS) entry which is preliminary data.</text>
</comment>
<protein>
    <submittedName>
        <fullName evidence="1">Uncharacterized protein</fullName>
    </submittedName>
</protein>
<dbReference type="EMBL" id="PKSM01000277">
    <property type="protein sequence ID" value="POV99261.1"/>
    <property type="molecule type" value="Genomic_DNA"/>
</dbReference>
<keyword evidence="2" id="KW-1185">Reference proteome</keyword>
<evidence type="ECO:0000313" key="2">
    <source>
        <dbReference type="Proteomes" id="UP000238274"/>
    </source>
</evidence>